<feature type="region of interest" description="Disordered" evidence="1">
    <location>
        <begin position="555"/>
        <end position="576"/>
    </location>
</feature>
<evidence type="ECO:0008006" key="7">
    <source>
        <dbReference type="Google" id="ProtNLM"/>
    </source>
</evidence>
<feature type="region of interest" description="Disordered" evidence="1">
    <location>
        <begin position="414"/>
        <end position="488"/>
    </location>
</feature>
<feature type="chain" id="PRO_5010586046" description="SMP-30/Gluconolactonase/LRE-like region domain-containing protein" evidence="2">
    <location>
        <begin position="25"/>
        <end position="675"/>
    </location>
</feature>
<dbReference type="InterPro" id="IPR052988">
    <property type="entry name" value="Oryzine_lactonohydrolase"/>
</dbReference>
<accession>A0A1S9RI13</accession>
<dbReference type="PANTHER" id="PTHR47064:SF2">
    <property type="entry name" value="SMP-30_GLUCONOLACTONASE_LRE-LIKE REGION DOMAIN-CONTAINING PROTEIN-RELATED"/>
    <property type="match status" value="1"/>
</dbReference>
<comment type="caution">
    <text evidence="5">The sequence shown here is derived from an EMBL/GenBank/DDBJ whole genome shotgun (WGS) entry which is preliminary data.</text>
</comment>
<dbReference type="InterPro" id="IPR011042">
    <property type="entry name" value="6-blade_b-propeller_TolB-like"/>
</dbReference>
<protein>
    <recommendedName>
        <fullName evidence="7">SMP-30/Gluconolactonase/LRE-like region domain-containing protein</fullName>
    </recommendedName>
</protein>
<feature type="compositionally biased region" description="Low complexity" evidence="1">
    <location>
        <begin position="423"/>
        <end position="441"/>
    </location>
</feature>
<feature type="region of interest" description="Disordered" evidence="1">
    <location>
        <begin position="655"/>
        <end position="675"/>
    </location>
</feature>
<evidence type="ECO:0000256" key="2">
    <source>
        <dbReference type="SAM" id="SignalP"/>
    </source>
</evidence>
<feature type="compositionally biased region" description="Low complexity" evidence="1">
    <location>
        <begin position="612"/>
        <end position="628"/>
    </location>
</feature>
<dbReference type="Proteomes" id="UP000190744">
    <property type="component" value="Unassembled WGS sequence"/>
</dbReference>
<dbReference type="PANTHER" id="PTHR47064">
    <property type="entry name" value="PUTATIVE (AFU_ORTHOLOGUE AFUA_1G08990)-RELATED"/>
    <property type="match status" value="1"/>
</dbReference>
<dbReference type="Gene3D" id="2.120.10.30">
    <property type="entry name" value="TolB, C-terminal domain"/>
    <property type="match status" value="1"/>
</dbReference>
<proteinExistence type="predicted"/>
<dbReference type="Pfam" id="PF08450">
    <property type="entry name" value="SGL"/>
    <property type="match status" value="1"/>
</dbReference>
<dbReference type="EMBL" id="LJBN01000172">
    <property type="protein sequence ID" value="OOQ85075.1"/>
    <property type="molecule type" value="Genomic_DNA"/>
</dbReference>
<evidence type="ECO:0000259" key="3">
    <source>
        <dbReference type="Pfam" id="PF08450"/>
    </source>
</evidence>
<feature type="compositionally biased region" description="Basic and acidic residues" evidence="1">
    <location>
        <begin position="462"/>
        <end position="474"/>
    </location>
</feature>
<feature type="region of interest" description="Disordered" evidence="1">
    <location>
        <begin position="607"/>
        <end position="634"/>
    </location>
</feature>
<dbReference type="AlphaFoldDB" id="A0A1S9RI13"/>
<feature type="signal peptide" evidence="2">
    <location>
        <begin position="1"/>
        <end position="24"/>
    </location>
</feature>
<dbReference type="InterPro" id="IPR013658">
    <property type="entry name" value="SGL"/>
</dbReference>
<dbReference type="SUPFAM" id="SSF63829">
    <property type="entry name" value="Calcium-dependent phosphotriesterase"/>
    <property type="match status" value="1"/>
</dbReference>
<name>A0A1S9RI13_PENBI</name>
<sequence>MTVASVLVAALAVLGPSLLSRVEGSKLPAQAQVIDQRAFNVLNKTQPPAEFNADNIFVPPGHSEDSLTKRPFHVYDDEFLKIIGDNPTLTRIAHSPKDPLFHEAVVWSRETDEVFFVQNAGAKNASTGLHKSAIIEKISLKDAAAVSNKSDVAGLVNVTTVPSSPMVINPNGATNYRGQIILTGEGQGNDTPPALWVMNPQKPYNTTVILNNYFGRQFNSLNDVAIHPKNKDIYFTDTIYGYVQDFRPAPGLQDQIYRLNPDTGAVTVVADRFDHPNGLTFSPNGEYAYVTDTGINYGFYGMNSTRSASIYRFDVKNDGTLDNRKVFAFVSPGAPDGVHCDSQGNVYAGCGDGVQVWNPSGKLIGKVYLGATSANFNFAGKGRMVIGAETDLYYVTLAAEGSYVETTQRVPVQAMPTSTKTDSSSALSAPPSPATTMSSTHSDADPAVDNSLDDIFGSSPPETREVPSAMRREATATAEPSDLPSLRRQHVTAGYREGVSTSKGEHVQRGFDAGFPVGAQLGMRAGTILGILEGITRGLEDRSVSGVVKKPVARGALGSSAARSEDARSTETAESRRRLREEVLKIYMEATKSLDVQSVFAGSNVGAGAGSSGHNPPAEQAGEPAEAQLGRKGDSVVSTWEDKVAVAHWEKNMEALEMKESQADKGDKGAAAERI</sequence>
<feature type="compositionally biased region" description="Basic and acidic residues" evidence="1">
    <location>
        <begin position="563"/>
        <end position="576"/>
    </location>
</feature>
<organism evidence="5 6">
    <name type="scientific">Penicillium brasilianum</name>
    <dbReference type="NCBI Taxonomy" id="104259"/>
    <lineage>
        <taxon>Eukaryota</taxon>
        <taxon>Fungi</taxon>
        <taxon>Dikarya</taxon>
        <taxon>Ascomycota</taxon>
        <taxon>Pezizomycotina</taxon>
        <taxon>Eurotiomycetes</taxon>
        <taxon>Eurotiomycetidae</taxon>
        <taxon>Eurotiales</taxon>
        <taxon>Aspergillaceae</taxon>
        <taxon>Penicillium</taxon>
    </lineage>
</organism>
<gene>
    <name evidence="5" type="ORF">PEBR_31263</name>
</gene>
<evidence type="ECO:0000259" key="4">
    <source>
        <dbReference type="Pfam" id="PF09811"/>
    </source>
</evidence>
<evidence type="ECO:0000256" key="1">
    <source>
        <dbReference type="SAM" id="MobiDB-lite"/>
    </source>
</evidence>
<feature type="domain" description="SMP-30/Gluconolactonase/LRE-like region" evidence="3">
    <location>
        <begin position="207"/>
        <end position="382"/>
    </location>
</feature>
<evidence type="ECO:0000313" key="5">
    <source>
        <dbReference type="EMBL" id="OOQ85075.1"/>
    </source>
</evidence>
<reference evidence="6" key="1">
    <citation type="submission" date="2015-09" db="EMBL/GenBank/DDBJ databases">
        <authorList>
            <person name="Fill T.P."/>
            <person name="Baretta J.F."/>
            <person name="de Almeida L.G."/>
            <person name="Rocha M."/>
            <person name="de Souza D.H."/>
            <person name="Malavazi I."/>
            <person name="Cerdeira L.T."/>
            <person name="Hong H."/>
            <person name="Samborskyy M."/>
            <person name="de Vasconcelos A.T."/>
            <person name="Leadlay P."/>
            <person name="Rodrigues-Filho E."/>
        </authorList>
    </citation>
    <scope>NUCLEOTIDE SEQUENCE [LARGE SCALE GENOMIC DNA]</scope>
    <source>
        <strain evidence="6">LaBioMMi 136</strain>
    </source>
</reference>
<evidence type="ECO:0000313" key="6">
    <source>
        <dbReference type="Proteomes" id="UP000190744"/>
    </source>
</evidence>
<feature type="domain" description="Essential protein Yae1 N-terminal" evidence="4">
    <location>
        <begin position="494"/>
        <end position="532"/>
    </location>
</feature>
<keyword evidence="2" id="KW-0732">Signal</keyword>
<dbReference type="Pfam" id="PF09811">
    <property type="entry name" value="Yae1_N"/>
    <property type="match status" value="1"/>
</dbReference>
<dbReference type="InterPro" id="IPR019191">
    <property type="entry name" value="Essential_protein_Yae1_N"/>
</dbReference>